<comment type="caution">
    <text evidence="3">The sequence shown here is derived from an EMBL/GenBank/DDBJ whole genome shotgun (WGS) entry which is preliminary data.</text>
</comment>
<sequence>MASRTYLDPALSLQQCGLIVAGALAATCWQFVAGRLAAFERDGPRALAECWMVMWLVAVAARALCWRMRMHVAAAAATAVPVAAAAVMAAAPCAAAPLKAAALVGAWPDGARSAGCDGAASDDGSSDDVAVQKRRAQAAQASSEALCRAALVAAHGRLRDALRAGASAAGADLAGAALALRALADTLLDAPHACDPLLIAGCVPDVAAAASAAAAVALGARATPGAAAAAHPALLQASWVLLVLARGPPALRLELCAAAPARALVDALSAALGPPQDDEQPAELEARDVRAAVLRNASLAALLLVADADAAGDERAALSARASSALAGAGALVQLARAAAFEGCGGVDAAVLAGGALAALAGARDPALAAAAAAALLQPGPLRGVVFVLAHGQGGPAGALAALPGAGLALAALHAAVPRLLARAPERAVRLLVEERLVGPLLSAAPRRTAQLVLAHLVSSRGQAALAAVEREWAVDVPLALAQALVLPAHLTLPAAACASAQPCGGGTAALLGGEGAGGDDVHTDVLLARLLLRGSRLGELVAALGEGCSSCDGGDGGGANADGGLPDPAAAEALLSLAGYLLARDTELSRVQLARGDSVIDSESCGSAGSSSSIGSSGGSGGGPSASLPPLPLASAGNPGDSQVHCSGTGPVVFAFGPHQHRMGSAEYKRLRRASKLLHSVALRASPGEAEPIRALRVPLLSDEENWWALRRLEAWTEAAACGGADSAAAEVARLGAREAALLWIAADFWQVDSLQMDCEDLLASALSAAAGGDAKADADAAFAPLLGSLLSLCAQHPASSARLLRLVARALLGAVGARSGLRQSEAVLIAGHRDALLPAVYEELRDRLVALCVLNMGQPDADSPDARVE</sequence>
<dbReference type="InParanoid" id="A0A2V0NV47"/>
<gene>
    <name evidence="3" type="ORF">Rsub_04246</name>
</gene>
<name>A0A2V0NV47_9CHLO</name>
<accession>A0A2V0NV47</accession>
<dbReference type="EMBL" id="BDRX01000025">
    <property type="protein sequence ID" value="GBF91506.1"/>
    <property type="molecule type" value="Genomic_DNA"/>
</dbReference>
<dbReference type="AlphaFoldDB" id="A0A2V0NV47"/>
<evidence type="ECO:0000256" key="1">
    <source>
        <dbReference type="SAM" id="MobiDB-lite"/>
    </source>
</evidence>
<evidence type="ECO:0000313" key="3">
    <source>
        <dbReference type="EMBL" id="GBF91506.1"/>
    </source>
</evidence>
<evidence type="ECO:0000313" key="4">
    <source>
        <dbReference type="Proteomes" id="UP000247498"/>
    </source>
</evidence>
<proteinExistence type="predicted"/>
<protein>
    <submittedName>
        <fullName evidence="3">Uncharacterized protein</fullName>
    </submittedName>
</protein>
<keyword evidence="4" id="KW-1185">Reference proteome</keyword>
<evidence type="ECO:0000256" key="2">
    <source>
        <dbReference type="SAM" id="Phobius"/>
    </source>
</evidence>
<keyword evidence="2" id="KW-1133">Transmembrane helix</keyword>
<dbReference type="Proteomes" id="UP000247498">
    <property type="component" value="Unassembled WGS sequence"/>
</dbReference>
<feature type="region of interest" description="Disordered" evidence="1">
    <location>
        <begin position="601"/>
        <end position="645"/>
    </location>
</feature>
<keyword evidence="2" id="KW-0472">Membrane</keyword>
<feature type="transmembrane region" description="Helical" evidence="2">
    <location>
        <begin position="72"/>
        <end position="91"/>
    </location>
</feature>
<organism evidence="3 4">
    <name type="scientific">Raphidocelis subcapitata</name>
    <dbReference type="NCBI Taxonomy" id="307507"/>
    <lineage>
        <taxon>Eukaryota</taxon>
        <taxon>Viridiplantae</taxon>
        <taxon>Chlorophyta</taxon>
        <taxon>core chlorophytes</taxon>
        <taxon>Chlorophyceae</taxon>
        <taxon>CS clade</taxon>
        <taxon>Sphaeropleales</taxon>
        <taxon>Selenastraceae</taxon>
        <taxon>Raphidocelis</taxon>
    </lineage>
</organism>
<feature type="compositionally biased region" description="Low complexity" evidence="1">
    <location>
        <begin position="607"/>
        <end position="616"/>
    </location>
</feature>
<dbReference type="OrthoDB" id="553124at2759"/>
<reference evidence="3 4" key="1">
    <citation type="journal article" date="2018" name="Sci. Rep.">
        <title>Raphidocelis subcapitata (=Pseudokirchneriella subcapitata) provides an insight into genome evolution and environmental adaptations in the Sphaeropleales.</title>
        <authorList>
            <person name="Suzuki S."/>
            <person name="Yamaguchi H."/>
            <person name="Nakajima N."/>
            <person name="Kawachi M."/>
        </authorList>
    </citation>
    <scope>NUCLEOTIDE SEQUENCE [LARGE SCALE GENOMIC DNA]</scope>
    <source>
        <strain evidence="3 4">NIES-35</strain>
    </source>
</reference>
<keyword evidence="2" id="KW-0812">Transmembrane</keyword>